<gene>
    <name evidence="1" type="ORF">LAUMK136_05095</name>
</gene>
<dbReference type="SUPFAM" id="SSF53098">
    <property type="entry name" value="Ribonuclease H-like"/>
    <property type="match status" value="1"/>
</dbReference>
<evidence type="ECO:0000313" key="1">
    <source>
        <dbReference type="EMBL" id="VBA43457.1"/>
    </source>
</evidence>
<name>A0A498QDK6_9MYCO</name>
<dbReference type="AlphaFoldDB" id="A0A498QDK6"/>
<dbReference type="InterPro" id="IPR036397">
    <property type="entry name" value="RNaseH_sf"/>
</dbReference>
<organism evidence="1 2">
    <name type="scientific">Mycobacterium attenuatum</name>
    <dbReference type="NCBI Taxonomy" id="2341086"/>
    <lineage>
        <taxon>Bacteria</taxon>
        <taxon>Bacillati</taxon>
        <taxon>Actinomycetota</taxon>
        <taxon>Actinomycetes</taxon>
        <taxon>Mycobacteriales</taxon>
        <taxon>Mycobacteriaceae</taxon>
        <taxon>Mycobacterium</taxon>
    </lineage>
</organism>
<dbReference type="EMBL" id="UPHP01000135">
    <property type="protein sequence ID" value="VBA43457.1"/>
    <property type="molecule type" value="Genomic_DNA"/>
</dbReference>
<evidence type="ECO:0000313" key="2">
    <source>
        <dbReference type="Proteomes" id="UP000273307"/>
    </source>
</evidence>
<dbReference type="InterPro" id="IPR012337">
    <property type="entry name" value="RNaseH-like_sf"/>
</dbReference>
<reference evidence="1 2" key="1">
    <citation type="submission" date="2018-09" db="EMBL/GenBank/DDBJ databases">
        <authorList>
            <person name="Tagini F."/>
        </authorList>
    </citation>
    <scope>NUCLEOTIDE SEQUENCE [LARGE SCALE GENOMIC DNA]</scope>
    <source>
        <strain evidence="1 2">MK136</strain>
    </source>
</reference>
<keyword evidence="2" id="KW-1185">Reference proteome</keyword>
<accession>A0A498QDK6</accession>
<proteinExistence type="predicted"/>
<dbReference type="Gene3D" id="3.30.420.10">
    <property type="entry name" value="Ribonuclease H-like superfamily/Ribonuclease H"/>
    <property type="match status" value="1"/>
</dbReference>
<evidence type="ECO:0008006" key="3">
    <source>
        <dbReference type="Google" id="ProtNLM"/>
    </source>
</evidence>
<protein>
    <recommendedName>
        <fullName evidence="3">Exonuclease domain-containing protein</fullName>
    </recommendedName>
</protein>
<dbReference type="Proteomes" id="UP000273307">
    <property type="component" value="Unassembled WGS sequence"/>
</dbReference>
<dbReference type="GO" id="GO:0003676">
    <property type="term" value="F:nucleic acid binding"/>
    <property type="evidence" value="ECO:0007669"/>
    <property type="project" value="InterPro"/>
</dbReference>
<sequence length="219" mass="23948">MPDPACPLAFLDTETTGIHRGRRPWEIAIIRRDQDGPSRLLLCVDIKDLDLPAADPIGLKISGFHKRHPQARLRPAYFPCVFRASEAAPIVHRWTADATIVGVVPKFDTECLADMLACHHLDPSWQPGPADVIELAKAAVEASGRQPETDFVSLSRQCGVKPPAPSNGIRLWLTPVGRCAGTTSVLSSRRYGSRFLGLWRRGVHRALSRAGHLALDSVG</sequence>